<evidence type="ECO:0000256" key="4">
    <source>
        <dbReference type="ARBA" id="ARBA00022692"/>
    </source>
</evidence>
<dbReference type="EMBL" id="UAUI01000011">
    <property type="protein sequence ID" value="SPZ39630.1"/>
    <property type="molecule type" value="Genomic_DNA"/>
</dbReference>
<feature type="transmembrane region" description="Helical" evidence="8">
    <location>
        <begin position="210"/>
        <end position="230"/>
    </location>
</feature>
<feature type="transmembrane region" description="Helical" evidence="8">
    <location>
        <begin position="61"/>
        <end position="80"/>
    </location>
</feature>
<keyword evidence="6 8" id="KW-0472">Membrane</keyword>
<dbReference type="PANTHER" id="PTHR30106:SF2">
    <property type="entry name" value="UPF0324 INNER MEMBRANE PROTEIN YEIH"/>
    <property type="match status" value="1"/>
</dbReference>
<dbReference type="Pfam" id="PF03601">
    <property type="entry name" value="Cons_hypoth698"/>
    <property type="match status" value="1"/>
</dbReference>
<evidence type="ECO:0000256" key="7">
    <source>
        <dbReference type="SAM" id="MobiDB-lite"/>
    </source>
</evidence>
<dbReference type="GO" id="GO:0005886">
    <property type="term" value="C:plasma membrane"/>
    <property type="evidence" value="ECO:0007669"/>
    <property type="project" value="UniProtKB-SubCell"/>
</dbReference>
<feature type="region of interest" description="Disordered" evidence="7">
    <location>
        <begin position="1"/>
        <end position="26"/>
    </location>
</feature>
<proteinExistence type="inferred from homology"/>
<keyword evidence="4 8" id="KW-0812">Transmembrane</keyword>
<organism evidence="9 10">
    <name type="scientific">Rhodococcus wratislaviensis</name>
    <name type="common">Tsukamurella wratislaviensis</name>
    <dbReference type="NCBI Taxonomy" id="44752"/>
    <lineage>
        <taxon>Bacteria</taxon>
        <taxon>Bacillati</taxon>
        <taxon>Actinomycetota</taxon>
        <taxon>Actinomycetes</taxon>
        <taxon>Mycobacteriales</taxon>
        <taxon>Nocardiaceae</taxon>
        <taxon>Rhodococcus</taxon>
    </lineage>
</organism>
<sequence length="357" mass="36237">MTDRGFMSSQLSESKSEEQRVESTGTLPRLQTATATLLPGLALCAVATAVAMGVGRFLPTVSPLLIAIVLGAVLSNAVHLPERLRPGLQFSAKKLLRVGIALLGLQLMLSDILGLGWGVIVVVVAIVCLGIVGTMFAGKLLGLSWTQRLLIACGFSICGAAAVAAVDGVVDADEEEVITAVALVVIFGTLMIPAIPLLSRALGLSDTDAGLWAGGSIHEVAQVVAAGGAIGGAALGVAAVVKLARVLMLAPVMAVLSVRQRRLAGTDADVKRPPLVPLFVLAFLACVGLRSSGLLPTGLLAEAKIVQTALLTAAMFALGAGVQIATIKKVGARPFVLAGISTVWVASIALVGVLLAG</sequence>
<feature type="transmembrane region" description="Helical" evidence="8">
    <location>
        <begin position="334"/>
        <end position="356"/>
    </location>
</feature>
<dbReference type="InterPro" id="IPR018383">
    <property type="entry name" value="UPF0324_pro"/>
</dbReference>
<protein>
    <recommendedName>
        <fullName evidence="11">Membrane protein YeiH</fullName>
    </recommendedName>
</protein>
<dbReference type="AlphaFoldDB" id="A0AB38FDA9"/>
<comment type="similarity">
    <text evidence="2">Belongs to the UPF0324 family.</text>
</comment>
<name>A0AB38FDA9_RHOWR</name>
<accession>A0AB38FDA9</accession>
<reference evidence="9 10" key="1">
    <citation type="submission" date="2018-06" db="EMBL/GenBank/DDBJ databases">
        <authorList>
            <consortium name="Pathogen Informatics"/>
            <person name="Doyle S."/>
        </authorList>
    </citation>
    <scope>NUCLEOTIDE SEQUENCE [LARGE SCALE GENOMIC DNA]</scope>
    <source>
        <strain evidence="9 10">NCTC13229</strain>
    </source>
</reference>
<gene>
    <name evidence="9" type="primary">yeiH</name>
    <name evidence="9" type="ORF">NCTC13229_03109</name>
</gene>
<feature type="transmembrane region" description="Helical" evidence="8">
    <location>
        <begin position="305"/>
        <end position="327"/>
    </location>
</feature>
<feature type="transmembrane region" description="Helical" evidence="8">
    <location>
        <begin position="178"/>
        <end position="198"/>
    </location>
</feature>
<evidence type="ECO:0000313" key="10">
    <source>
        <dbReference type="Proteomes" id="UP000251211"/>
    </source>
</evidence>
<evidence type="ECO:0000256" key="2">
    <source>
        <dbReference type="ARBA" id="ARBA00007977"/>
    </source>
</evidence>
<evidence type="ECO:0000256" key="8">
    <source>
        <dbReference type="SAM" id="Phobius"/>
    </source>
</evidence>
<evidence type="ECO:0000256" key="1">
    <source>
        <dbReference type="ARBA" id="ARBA00004651"/>
    </source>
</evidence>
<evidence type="ECO:0000256" key="3">
    <source>
        <dbReference type="ARBA" id="ARBA00022475"/>
    </source>
</evidence>
<comment type="caution">
    <text evidence="9">The sequence shown here is derived from an EMBL/GenBank/DDBJ whole genome shotgun (WGS) entry which is preliminary data.</text>
</comment>
<evidence type="ECO:0000256" key="6">
    <source>
        <dbReference type="ARBA" id="ARBA00023136"/>
    </source>
</evidence>
<dbReference type="PANTHER" id="PTHR30106">
    <property type="entry name" value="INNER MEMBRANE PROTEIN YEIH-RELATED"/>
    <property type="match status" value="1"/>
</dbReference>
<keyword evidence="5 8" id="KW-1133">Transmembrane helix</keyword>
<feature type="transmembrane region" description="Helical" evidence="8">
    <location>
        <begin position="37"/>
        <end position="55"/>
    </location>
</feature>
<feature type="transmembrane region" description="Helical" evidence="8">
    <location>
        <begin position="149"/>
        <end position="166"/>
    </location>
</feature>
<feature type="transmembrane region" description="Helical" evidence="8">
    <location>
        <begin position="115"/>
        <end position="137"/>
    </location>
</feature>
<evidence type="ECO:0000313" key="9">
    <source>
        <dbReference type="EMBL" id="SPZ39630.1"/>
    </source>
</evidence>
<comment type="subcellular location">
    <subcellularLocation>
        <location evidence="1">Cell membrane</location>
        <topology evidence="1">Multi-pass membrane protein</topology>
    </subcellularLocation>
</comment>
<feature type="transmembrane region" description="Helical" evidence="8">
    <location>
        <begin position="278"/>
        <end position="299"/>
    </location>
</feature>
<feature type="transmembrane region" description="Helical" evidence="8">
    <location>
        <begin position="92"/>
        <end position="109"/>
    </location>
</feature>
<dbReference type="Proteomes" id="UP000251211">
    <property type="component" value="Unassembled WGS sequence"/>
</dbReference>
<evidence type="ECO:0008006" key="11">
    <source>
        <dbReference type="Google" id="ProtNLM"/>
    </source>
</evidence>
<keyword evidence="3" id="KW-1003">Cell membrane</keyword>
<evidence type="ECO:0000256" key="5">
    <source>
        <dbReference type="ARBA" id="ARBA00022989"/>
    </source>
</evidence>